<name>A0AA40GBW5_9HYME</name>
<dbReference type="AlphaFoldDB" id="A0AA40GBW5"/>
<evidence type="ECO:0000313" key="3">
    <source>
        <dbReference type="Proteomes" id="UP001177670"/>
    </source>
</evidence>
<organism evidence="2 3">
    <name type="scientific">Melipona bicolor</name>
    <dbReference type="NCBI Taxonomy" id="60889"/>
    <lineage>
        <taxon>Eukaryota</taxon>
        <taxon>Metazoa</taxon>
        <taxon>Ecdysozoa</taxon>
        <taxon>Arthropoda</taxon>
        <taxon>Hexapoda</taxon>
        <taxon>Insecta</taxon>
        <taxon>Pterygota</taxon>
        <taxon>Neoptera</taxon>
        <taxon>Endopterygota</taxon>
        <taxon>Hymenoptera</taxon>
        <taxon>Apocrita</taxon>
        <taxon>Aculeata</taxon>
        <taxon>Apoidea</taxon>
        <taxon>Anthophila</taxon>
        <taxon>Apidae</taxon>
        <taxon>Melipona</taxon>
    </lineage>
</organism>
<dbReference type="Proteomes" id="UP001177670">
    <property type="component" value="Unassembled WGS sequence"/>
</dbReference>
<feature type="region of interest" description="Disordered" evidence="1">
    <location>
        <begin position="41"/>
        <end position="66"/>
    </location>
</feature>
<comment type="caution">
    <text evidence="2">The sequence shown here is derived from an EMBL/GenBank/DDBJ whole genome shotgun (WGS) entry which is preliminary data.</text>
</comment>
<protein>
    <submittedName>
        <fullName evidence="2">Uncharacterized protein</fullName>
    </submittedName>
</protein>
<gene>
    <name evidence="2" type="ORF">K0M31_007512</name>
</gene>
<evidence type="ECO:0000313" key="2">
    <source>
        <dbReference type="EMBL" id="KAK1134733.1"/>
    </source>
</evidence>
<sequence>MGRFFGYEARGVANFPKLFASCSNKVLQELREMCISSSEDHVHSGDSWEIDPGKSPVYGAHPRVLY</sequence>
<accession>A0AA40GBW5</accession>
<keyword evidence="3" id="KW-1185">Reference proteome</keyword>
<proteinExistence type="predicted"/>
<dbReference type="EMBL" id="JAHYIQ010000002">
    <property type="protein sequence ID" value="KAK1134733.1"/>
    <property type="molecule type" value="Genomic_DNA"/>
</dbReference>
<evidence type="ECO:0000256" key="1">
    <source>
        <dbReference type="SAM" id="MobiDB-lite"/>
    </source>
</evidence>
<reference evidence="2" key="1">
    <citation type="submission" date="2021-10" db="EMBL/GenBank/DDBJ databases">
        <title>Melipona bicolor Genome sequencing and assembly.</title>
        <authorList>
            <person name="Araujo N.S."/>
            <person name="Arias M.C."/>
        </authorList>
    </citation>
    <scope>NUCLEOTIDE SEQUENCE</scope>
    <source>
        <strain evidence="2">USP_2M_L1-L4_2017</strain>
        <tissue evidence="2">Whole body</tissue>
    </source>
</reference>